<proteinExistence type="predicted"/>
<evidence type="ECO:0000313" key="3">
    <source>
        <dbReference type="Proteomes" id="UP000002696"/>
    </source>
</evidence>
<feature type="signal peptide" evidence="1">
    <location>
        <begin position="1"/>
        <end position="31"/>
    </location>
</feature>
<evidence type="ECO:0008006" key="4">
    <source>
        <dbReference type="Google" id="ProtNLM"/>
    </source>
</evidence>
<dbReference type="PROSITE" id="PS51257">
    <property type="entry name" value="PROKAR_LIPOPROTEIN"/>
    <property type="match status" value="1"/>
</dbReference>
<evidence type="ECO:0000313" key="2">
    <source>
        <dbReference type="EMBL" id="ADL00861.1"/>
    </source>
</evidence>
<accession>D9QGP5</accession>
<dbReference type="NCBIfam" id="NF047637">
    <property type="entry name" value="lipo_CC0125"/>
    <property type="match status" value="1"/>
</dbReference>
<evidence type="ECO:0000256" key="1">
    <source>
        <dbReference type="SAM" id="SignalP"/>
    </source>
</evidence>
<reference evidence="3" key="1">
    <citation type="journal article" date="2011" name="J. Bacteriol.">
        <title>Genome sequences of eight morphologically diverse alphaproteobacteria.</title>
        <authorList>
            <consortium name="US DOE Joint Genome Institute"/>
            <person name="Brown P.J."/>
            <person name="Kysela D.T."/>
            <person name="Buechlein A."/>
            <person name="Hemmerich C."/>
            <person name="Brun Y.V."/>
        </authorList>
    </citation>
    <scope>NUCLEOTIDE SEQUENCE [LARGE SCALE GENOMIC DNA]</scope>
    <source>
        <strain evidence="3">ATCC 15264 / DSM 4735 / LMG 14903 / NBRC 16000 / CB 81</strain>
    </source>
</reference>
<sequence length="179" mass="18712">MGTDMSKRFNPNRVALAGVIATVVLTTSACASLAPYGPQGGPGGQGYAEQRIESDRYRVSYNGVGAPGPVADMALLRAADLTIEQGYDWFEVTQRYINGRPDSAGGFRPSVSVGVGSSSGRYGGYRYSGTSTGVGVGLNFQGPSPTSTVLEVRLGRGAKPDSVEAYDAREVRYSLSGRG</sequence>
<dbReference type="HOGENOM" id="CLU_126408_0_0_5"/>
<organism evidence="2 3">
    <name type="scientific">Brevundimonas subvibrioides (strain ATCC 15264 / DSM 4735 / LMG 14903 / NBRC 16000 / CB 81)</name>
    <name type="common">Caulobacter subvibrioides</name>
    <dbReference type="NCBI Taxonomy" id="633149"/>
    <lineage>
        <taxon>Bacteria</taxon>
        <taxon>Pseudomonadati</taxon>
        <taxon>Pseudomonadota</taxon>
        <taxon>Alphaproteobacteria</taxon>
        <taxon>Caulobacterales</taxon>
        <taxon>Caulobacteraceae</taxon>
        <taxon>Brevundimonas</taxon>
    </lineage>
</organism>
<dbReference type="InParanoid" id="D9QGP5"/>
<keyword evidence="1" id="KW-0732">Signal</keyword>
<protein>
    <recommendedName>
        <fullName evidence="4">Lipoprotein</fullName>
    </recommendedName>
</protein>
<dbReference type="Proteomes" id="UP000002696">
    <property type="component" value="Chromosome"/>
</dbReference>
<dbReference type="STRING" id="633149.Bresu_1550"/>
<gene>
    <name evidence="2" type="ordered locus">Bresu_1550</name>
</gene>
<dbReference type="BioCyc" id="BSUB633149:G1GM8-1538-MONOMER"/>
<dbReference type="KEGG" id="bsb:Bresu_1550"/>
<feature type="chain" id="PRO_5003126740" description="Lipoprotein" evidence="1">
    <location>
        <begin position="32"/>
        <end position="179"/>
    </location>
</feature>
<keyword evidence="3" id="KW-1185">Reference proteome</keyword>
<dbReference type="EMBL" id="CP002102">
    <property type="protein sequence ID" value="ADL00861.1"/>
    <property type="molecule type" value="Genomic_DNA"/>
</dbReference>
<dbReference type="eggNOG" id="ENOG5032W22">
    <property type="taxonomic scope" value="Bacteria"/>
</dbReference>
<dbReference type="AlphaFoldDB" id="D9QGP5"/>
<name>D9QGP5_BRESC</name>